<evidence type="ECO:0000256" key="5">
    <source>
        <dbReference type="SAM" id="SignalP"/>
    </source>
</evidence>
<accession>A0AAN7F9S0</accession>
<dbReference type="InterPro" id="IPR001360">
    <property type="entry name" value="Glyco_hydro_1"/>
</dbReference>
<dbReference type="InterPro" id="IPR017853">
    <property type="entry name" value="GH"/>
</dbReference>
<evidence type="ECO:0000256" key="3">
    <source>
        <dbReference type="ARBA" id="ARBA00023295"/>
    </source>
</evidence>
<dbReference type="GO" id="GO:0005975">
    <property type="term" value="P:carbohydrate metabolic process"/>
    <property type="evidence" value="ECO:0007669"/>
    <property type="project" value="InterPro"/>
</dbReference>
<keyword evidence="3" id="KW-0326">Glycosidase</keyword>
<organism evidence="6 7">
    <name type="scientific">Quercus rubra</name>
    <name type="common">Northern red oak</name>
    <name type="synonym">Quercus borealis</name>
    <dbReference type="NCBI Taxonomy" id="3512"/>
    <lineage>
        <taxon>Eukaryota</taxon>
        <taxon>Viridiplantae</taxon>
        <taxon>Streptophyta</taxon>
        <taxon>Embryophyta</taxon>
        <taxon>Tracheophyta</taxon>
        <taxon>Spermatophyta</taxon>
        <taxon>Magnoliopsida</taxon>
        <taxon>eudicotyledons</taxon>
        <taxon>Gunneridae</taxon>
        <taxon>Pentapetalae</taxon>
        <taxon>rosids</taxon>
        <taxon>fabids</taxon>
        <taxon>Fagales</taxon>
        <taxon>Fagaceae</taxon>
        <taxon>Quercus</taxon>
    </lineage>
</organism>
<proteinExistence type="inferred from homology"/>
<dbReference type="EMBL" id="JAXUIC010000005">
    <property type="protein sequence ID" value="KAK4588272.1"/>
    <property type="molecule type" value="Genomic_DNA"/>
</dbReference>
<dbReference type="AlphaFoldDB" id="A0AAN7F9S0"/>
<sequence>MGILILLQKVFFLLEMFLLPLLILCDLQALKSMVQSPFPTNFLFGTASSSYQFEGAYLSDGKGLNNWDVYTHKPGTIIDGSNGDVAVDHYHLYPEDIDLMASLGVNSYRFSISWARILPKGKLGDVNLDGINFYNKLIDGLLHKGIQPFVTLTHFDIPQELEEKYGGWLSPKSQEEFAYFAEICFKFFGDRVKYWATFNEPNCQVIMGYRTGEFPPSRCSGPFGNCTHGDSEREPFVAAHNIILAHAAAVQNYRTKFQKEQEGSIGIVLHAAWFEPISNSTPDKLAAERAQSFFLNWFLDPIIFRDYPAEMKEILGSILPEFSSNDRELLKNGLDFIGINQYTSFYVQDCISSICEPGPGVTKTEGYYRQSSQKDGMHIGEPTDLEWLNVYPLGMEKMVTYVMDRYNNIPMIITENGYGEEDNPNITVEELHHDVKRVEYMDRYLDALLRAVRKGADVRGYFTWSLLDNFEWNFGYTIRFGLHYVDYTTLKRTPKLSASWYKQFVAKHMINPIKPKSDQEQFQY</sequence>
<dbReference type="PANTHER" id="PTHR10353:SF213">
    <property type="entry name" value="BETA-GLUCOSIDASE 45-RELATED"/>
    <property type="match status" value="1"/>
</dbReference>
<keyword evidence="5" id="KW-0732">Signal</keyword>
<dbReference type="Gene3D" id="3.20.20.80">
    <property type="entry name" value="Glycosidases"/>
    <property type="match status" value="1"/>
</dbReference>
<reference evidence="6 7" key="1">
    <citation type="journal article" date="2023" name="G3 (Bethesda)">
        <title>A haplotype-resolved chromosome-scale genome for Quercus rubra L. provides insights into the genetics of adaptive traits for red oak species.</title>
        <authorList>
            <person name="Kapoor B."/>
            <person name="Jenkins J."/>
            <person name="Schmutz J."/>
            <person name="Zhebentyayeva T."/>
            <person name="Kuelheim C."/>
            <person name="Coggeshall M."/>
            <person name="Heim C."/>
            <person name="Lasky J.R."/>
            <person name="Leites L."/>
            <person name="Islam-Faridi N."/>
            <person name="Romero-Severson J."/>
            <person name="DeLeo V.L."/>
            <person name="Lucas S.M."/>
            <person name="Lazic D."/>
            <person name="Gailing O."/>
            <person name="Carlson J."/>
            <person name="Staton M."/>
        </authorList>
    </citation>
    <scope>NUCLEOTIDE SEQUENCE [LARGE SCALE GENOMIC DNA]</scope>
    <source>
        <strain evidence="6">Pseudo-F2</strain>
    </source>
</reference>
<dbReference type="Pfam" id="PF00232">
    <property type="entry name" value="Glyco_hydro_1"/>
    <property type="match status" value="1"/>
</dbReference>
<evidence type="ECO:0000256" key="4">
    <source>
        <dbReference type="RuleBase" id="RU003690"/>
    </source>
</evidence>
<dbReference type="FunFam" id="3.20.20.80:FF:000020">
    <property type="entry name" value="Beta-glucosidase 12"/>
    <property type="match status" value="1"/>
</dbReference>
<dbReference type="PANTHER" id="PTHR10353">
    <property type="entry name" value="GLYCOSYL HYDROLASE"/>
    <property type="match status" value="1"/>
</dbReference>
<evidence type="ECO:0000313" key="6">
    <source>
        <dbReference type="EMBL" id="KAK4588272.1"/>
    </source>
</evidence>
<dbReference type="PROSITE" id="PS00653">
    <property type="entry name" value="GLYCOSYL_HYDROL_F1_2"/>
    <property type="match status" value="1"/>
</dbReference>
<keyword evidence="2" id="KW-0378">Hydrolase</keyword>
<dbReference type="PRINTS" id="PR00131">
    <property type="entry name" value="GLHYDRLASE1"/>
</dbReference>
<name>A0AAN7F9S0_QUERU</name>
<keyword evidence="7" id="KW-1185">Reference proteome</keyword>
<comment type="caution">
    <text evidence="6">The sequence shown here is derived from an EMBL/GenBank/DDBJ whole genome shotgun (WGS) entry which is preliminary data.</text>
</comment>
<evidence type="ECO:0000256" key="1">
    <source>
        <dbReference type="ARBA" id="ARBA00010838"/>
    </source>
</evidence>
<evidence type="ECO:0000313" key="7">
    <source>
        <dbReference type="Proteomes" id="UP001324115"/>
    </source>
</evidence>
<gene>
    <name evidence="6" type="ORF">RGQ29_019316</name>
</gene>
<feature type="chain" id="PRO_5042993643" evidence="5">
    <location>
        <begin position="30"/>
        <end position="524"/>
    </location>
</feature>
<dbReference type="InterPro" id="IPR033132">
    <property type="entry name" value="GH_1_N_CS"/>
</dbReference>
<dbReference type="SUPFAM" id="SSF51445">
    <property type="entry name" value="(Trans)glycosidases"/>
    <property type="match status" value="1"/>
</dbReference>
<dbReference type="GO" id="GO:0008422">
    <property type="term" value="F:beta-glucosidase activity"/>
    <property type="evidence" value="ECO:0007669"/>
    <property type="project" value="TreeGrafter"/>
</dbReference>
<evidence type="ECO:0000256" key="2">
    <source>
        <dbReference type="ARBA" id="ARBA00022801"/>
    </source>
</evidence>
<comment type="similarity">
    <text evidence="1 4">Belongs to the glycosyl hydrolase 1 family.</text>
</comment>
<protein>
    <submittedName>
        <fullName evidence="6">Uncharacterized protein</fullName>
    </submittedName>
</protein>
<feature type="signal peptide" evidence="5">
    <location>
        <begin position="1"/>
        <end position="29"/>
    </location>
</feature>
<dbReference type="Proteomes" id="UP001324115">
    <property type="component" value="Unassembled WGS sequence"/>
</dbReference>